<keyword evidence="11" id="KW-1185">Reference proteome</keyword>
<keyword evidence="3 7" id="KW-0547">Nucleotide-binding</keyword>
<dbReference type="SUPFAM" id="SSF52374">
    <property type="entry name" value="Nucleotidylyl transferase"/>
    <property type="match status" value="1"/>
</dbReference>
<feature type="domain" description="Aminoacyl-tRNA synthetase class I anticodon-binding" evidence="9">
    <location>
        <begin position="342"/>
        <end position="477"/>
    </location>
</feature>
<dbReference type="InterPro" id="IPR045462">
    <property type="entry name" value="aa-tRNA-synth_I_cd-bd"/>
</dbReference>
<feature type="domain" description="Glutamyl/glutaminyl-tRNA synthetase class Ib catalytic" evidence="8">
    <location>
        <begin position="4"/>
        <end position="326"/>
    </location>
</feature>
<reference evidence="10 11" key="1">
    <citation type="submission" date="2018-02" db="EMBL/GenBank/DDBJ databases">
        <title>Draft genome sequence of Streptococcus oricebi CCUG 70868T type strain.</title>
        <authorList>
            <person name="Mendez V."/>
            <person name="Salva-Serra F."/>
            <person name="Jaen-Luchoro D."/>
            <person name="Gonzales-Siles L."/>
            <person name="Karlsson R."/>
            <person name="Engstrom-Jakobsson H."/>
            <person name="Busquets A."/>
            <person name="Gomila M."/>
            <person name="Pineiro-Iglesias B."/>
            <person name="Bennasar-Figueras A."/>
            <person name="Seeger M."/>
            <person name="Moore E."/>
        </authorList>
    </citation>
    <scope>NUCLEOTIDE SEQUENCE [LARGE SCALE GENOMIC DNA]</scope>
    <source>
        <strain evidence="10 11">CCUG 70868</strain>
    </source>
</reference>
<keyword evidence="7" id="KW-0963">Cytoplasm</keyword>
<dbReference type="GO" id="GO:0016874">
    <property type="term" value="F:ligase activity"/>
    <property type="evidence" value="ECO:0007669"/>
    <property type="project" value="UniProtKB-KW"/>
</dbReference>
<dbReference type="NCBIfam" id="TIGR00464">
    <property type="entry name" value="gltX_bact"/>
    <property type="match status" value="1"/>
</dbReference>
<evidence type="ECO:0000256" key="2">
    <source>
        <dbReference type="ARBA" id="ARBA00022598"/>
    </source>
</evidence>
<dbReference type="Gene3D" id="3.40.50.620">
    <property type="entry name" value="HUPs"/>
    <property type="match status" value="1"/>
</dbReference>
<dbReference type="InterPro" id="IPR004527">
    <property type="entry name" value="Glu-tRNA-ligase_bac/mito"/>
</dbReference>
<dbReference type="Gene3D" id="1.10.10.350">
    <property type="match status" value="1"/>
</dbReference>
<dbReference type="CDD" id="cd00808">
    <property type="entry name" value="GluRS_core"/>
    <property type="match status" value="1"/>
</dbReference>
<comment type="similarity">
    <text evidence="1 7">Belongs to the class-I aminoacyl-tRNA synthetase family. Glutamate--tRNA ligase type 1 subfamily.</text>
</comment>
<evidence type="ECO:0000256" key="3">
    <source>
        <dbReference type="ARBA" id="ARBA00022741"/>
    </source>
</evidence>
<comment type="subcellular location">
    <subcellularLocation>
        <location evidence="7">Cytoplasm</location>
    </subcellularLocation>
</comment>
<gene>
    <name evidence="7" type="primary">gltX</name>
    <name evidence="10" type="ORF">C4K46_07640</name>
</gene>
<dbReference type="HAMAP" id="MF_00022">
    <property type="entry name" value="Glu_tRNA_synth_type1"/>
    <property type="match status" value="1"/>
</dbReference>
<evidence type="ECO:0000259" key="8">
    <source>
        <dbReference type="Pfam" id="PF00749"/>
    </source>
</evidence>
<name>A0ABS5B4Y4_9STRE</name>
<dbReference type="InterPro" id="IPR020751">
    <property type="entry name" value="aa-tRNA-synth_I_codon-bd_sub2"/>
</dbReference>
<feature type="binding site" evidence="7">
    <location>
        <position position="258"/>
    </location>
    <ligand>
        <name>ATP</name>
        <dbReference type="ChEBI" id="CHEBI:30616"/>
    </ligand>
</feature>
<comment type="catalytic activity">
    <reaction evidence="7">
        <text>tRNA(Glu) + L-glutamate + ATP = L-glutamyl-tRNA(Glu) + AMP + diphosphate</text>
        <dbReference type="Rhea" id="RHEA:23540"/>
        <dbReference type="Rhea" id="RHEA-COMP:9663"/>
        <dbReference type="Rhea" id="RHEA-COMP:9680"/>
        <dbReference type="ChEBI" id="CHEBI:29985"/>
        <dbReference type="ChEBI" id="CHEBI:30616"/>
        <dbReference type="ChEBI" id="CHEBI:33019"/>
        <dbReference type="ChEBI" id="CHEBI:78442"/>
        <dbReference type="ChEBI" id="CHEBI:78520"/>
        <dbReference type="ChEBI" id="CHEBI:456215"/>
        <dbReference type="EC" id="6.1.1.17"/>
    </reaction>
</comment>
<dbReference type="Pfam" id="PF19269">
    <property type="entry name" value="Anticodon_2"/>
    <property type="match status" value="1"/>
</dbReference>
<feature type="short sequence motif" description="'KMSKS' region" evidence="7">
    <location>
        <begin position="255"/>
        <end position="259"/>
    </location>
</feature>
<dbReference type="InterPro" id="IPR014729">
    <property type="entry name" value="Rossmann-like_a/b/a_fold"/>
</dbReference>
<comment type="caution">
    <text evidence="7">Lacks conserved residue(s) required for the propagation of feature annotation.</text>
</comment>
<dbReference type="Proteomes" id="UP001519296">
    <property type="component" value="Unassembled WGS sequence"/>
</dbReference>
<dbReference type="EC" id="6.1.1.17" evidence="7"/>
<evidence type="ECO:0000256" key="1">
    <source>
        <dbReference type="ARBA" id="ARBA00007894"/>
    </source>
</evidence>
<keyword evidence="5 7" id="KW-0648">Protein biosynthesis</keyword>
<dbReference type="PANTHER" id="PTHR43311">
    <property type="entry name" value="GLUTAMATE--TRNA LIGASE"/>
    <property type="match status" value="1"/>
</dbReference>
<dbReference type="SUPFAM" id="SSF48163">
    <property type="entry name" value="An anticodon-binding domain of class I aminoacyl-tRNA synthetases"/>
    <property type="match status" value="1"/>
</dbReference>
<comment type="subunit">
    <text evidence="7">Monomer.</text>
</comment>
<dbReference type="InterPro" id="IPR008925">
    <property type="entry name" value="aa_tRNA-synth_I_cd-bd_sf"/>
</dbReference>
<evidence type="ECO:0000256" key="5">
    <source>
        <dbReference type="ARBA" id="ARBA00022917"/>
    </source>
</evidence>
<dbReference type="PRINTS" id="PR00987">
    <property type="entry name" value="TRNASYNTHGLU"/>
</dbReference>
<dbReference type="PANTHER" id="PTHR43311:SF2">
    <property type="entry name" value="GLUTAMATE--TRNA LIGASE, MITOCHONDRIAL-RELATED"/>
    <property type="match status" value="1"/>
</dbReference>
<evidence type="ECO:0000256" key="7">
    <source>
        <dbReference type="HAMAP-Rule" id="MF_00022"/>
    </source>
</evidence>
<proteinExistence type="inferred from homology"/>
<keyword evidence="2 7" id="KW-0436">Ligase</keyword>
<organism evidence="10 11">
    <name type="scientific">Streptococcus oricebi</name>
    <dbReference type="NCBI Taxonomy" id="1547447"/>
    <lineage>
        <taxon>Bacteria</taxon>
        <taxon>Bacillati</taxon>
        <taxon>Bacillota</taxon>
        <taxon>Bacilli</taxon>
        <taxon>Lactobacillales</taxon>
        <taxon>Streptococcaceae</taxon>
        <taxon>Streptococcus</taxon>
    </lineage>
</organism>
<evidence type="ECO:0000313" key="11">
    <source>
        <dbReference type="Proteomes" id="UP001519296"/>
    </source>
</evidence>
<evidence type="ECO:0000259" key="9">
    <source>
        <dbReference type="Pfam" id="PF19269"/>
    </source>
</evidence>
<dbReference type="PROSITE" id="PS00178">
    <property type="entry name" value="AA_TRNA_LIGASE_I"/>
    <property type="match status" value="1"/>
</dbReference>
<keyword evidence="4 7" id="KW-0067">ATP-binding</keyword>
<protein>
    <recommendedName>
        <fullName evidence="7">Glutamate--tRNA ligase</fullName>
        <ecNumber evidence="7">6.1.1.17</ecNumber>
    </recommendedName>
    <alternativeName>
        <fullName evidence="7">Glutamyl-tRNA synthetase</fullName>
        <shortName evidence="7">GluRS</shortName>
    </alternativeName>
</protein>
<evidence type="ECO:0000313" key="10">
    <source>
        <dbReference type="EMBL" id="MBP2623810.1"/>
    </source>
</evidence>
<evidence type="ECO:0000256" key="6">
    <source>
        <dbReference type="ARBA" id="ARBA00023146"/>
    </source>
</evidence>
<dbReference type="InterPro" id="IPR020058">
    <property type="entry name" value="Glu/Gln-tRNA-synth_Ib_cat-dom"/>
</dbReference>
<accession>A0ABS5B4Y4</accession>
<comment type="function">
    <text evidence="7">Catalyzes the attachment of glutamate to tRNA(Glu) in a two-step reaction: glutamate is first activated by ATP to form Glu-AMP and then transferred to the acceptor end of tRNA(Glu).</text>
</comment>
<sequence length="485" mass="55662">MTKKIRVRYAPSPTGLLHIGNARTALFNYLYARHYGGTFIIRIEDTDRKRHVEDGERSQLDNLRWLGIDWDESPETHENYRQSERLDLYQKYIEELLEKGLAYKSYVTEEELAAERERQEAAGETPRYVNEFLGMSEAEKASYIAEREAAGIVPTVRLAVNEAGIYKWTDMVKGEIEFEGANIGGDWVIQKKDGYPTYNFAVVIDDHLMEISHVIRGDDHIANTPKQLMVYEALGWEAPEFGHMTLIINSETGKKLSKRDTNTLQFIEDYRKKGYLPEAVFNFIALLGWNPGGEEEIFSQEQLIELFDEARLSKSPAAFDQKKLDWMSNDYIKNAPLDLIFDKAKPYLEEAGRLTDKAEKMVALYQPQMKSLDEIVPLTDLFFEAFPELGRAEQEVLAGETVPLVLESFKQKLEAMDESDFQPENIFPQIKAVQKETGIKGKNLFMPIRIAVSGEMHGPELPNTIYLLGREKSIQHLTMILEKIQ</sequence>
<dbReference type="RefSeq" id="WP_209628306.1">
    <property type="nucleotide sequence ID" value="NZ_PRDG01000004.1"/>
</dbReference>
<dbReference type="InterPro" id="IPR000924">
    <property type="entry name" value="Glu/Gln-tRNA-synth"/>
</dbReference>
<dbReference type="InterPro" id="IPR049940">
    <property type="entry name" value="GluQ/Sye"/>
</dbReference>
<dbReference type="Pfam" id="PF00749">
    <property type="entry name" value="tRNA-synt_1c"/>
    <property type="match status" value="1"/>
</dbReference>
<comment type="caution">
    <text evidence="10">The sequence shown here is derived from an EMBL/GenBank/DDBJ whole genome shotgun (WGS) entry which is preliminary data.</text>
</comment>
<keyword evidence="6 7" id="KW-0030">Aminoacyl-tRNA synthetase</keyword>
<dbReference type="InterPro" id="IPR033910">
    <property type="entry name" value="GluRS_core"/>
</dbReference>
<dbReference type="InterPro" id="IPR001412">
    <property type="entry name" value="aa-tRNA-synth_I_CS"/>
</dbReference>
<dbReference type="EMBL" id="PRDG01000004">
    <property type="protein sequence ID" value="MBP2623810.1"/>
    <property type="molecule type" value="Genomic_DNA"/>
</dbReference>
<feature type="short sequence motif" description="'HIGH' region" evidence="7">
    <location>
        <begin position="11"/>
        <end position="21"/>
    </location>
</feature>
<evidence type="ECO:0000256" key="4">
    <source>
        <dbReference type="ARBA" id="ARBA00022840"/>
    </source>
</evidence>